<evidence type="ECO:0000256" key="3">
    <source>
        <dbReference type="ARBA" id="ARBA00023163"/>
    </source>
</evidence>
<dbReference type="Proteomes" id="UP000663792">
    <property type="component" value="Unassembled WGS sequence"/>
</dbReference>
<reference evidence="5" key="1">
    <citation type="submission" date="2021-01" db="EMBL/GenBank/DDBJ databases">
        <title>YIM 132084 draft genome.</title>
        <authorList>
            <person name="An D."/>
        </authorList>
    </citation>
    <scope>NUCLEOTIDE SEQUENCE</scope>
    <source>
        <strain evidence="5">YIM 132084</strain>
    </source>
</reference>
<sequence length="159" mass="17461">MPLRSDWSGDRCPIARSLDVVGDPWALLVLRQALQGARRYEDFRRSLSVADNVLSRRLAHLVEAGLLRREPYRDGGRTRQEYRLTEAGAELLPVLNALAQWGERHRPHADPAVHMDVVHTACGAVTAGPDRCTACGAELAAGDVTWRKSWAGDTALVGV</sequence>
<keyword evidence="3" id="KW-0804">Transcription</keyword>
<protein>
    <submittedName>
        <fullName evidence="5">Helix-turn-helix transcriptional regulator</fullName>
    </submittedName>
</protein>
<name>A0A939C0Y7_9ACTN</name>
<dbReference type="InterPro" id="IPR036388">
    <property type="entry name" value="WH-like_DNA-bd_sf"/>
</dbReference>
<keyword evidence="6" id="KW-1185">Reference proteome</keyword>
<evidence type="ECO:0000256" key="1">
    <source>
        <dbReference type="ARBA" id="ARBA00023015"/>
    </source>
</evidence>
<dbReference type="InterPro" id="IPR002577">
    <property type="entry name" value="HTH_HxlR"/>
</dbReference>
<dbReference type="PROSITE" id="PS51118">
    <property type="entry name" value="HTH_HXLR"/>
    <property type="match status" value="1"/>
</dbReference>
<dbReference type="RefSeq" id="WP_205262217.1">
    <property type="nucleotide sequence ID" value="NZ_JAERWK010000025.1"/>
</dbReference>
<evidence type="ECO:0000259" key="4">
    <source>
        <dbReference type="PROSITE" id="PS51118"/>
    </source>
</evidence>
<evidence type="ECO:0000313" key="6">
    <source>
        <dbReference type="Proteomes" id="UP000663792"/>
    </source>
</evidence>
<keyword evidence="2" id="KW-0238">DNA-binding</keyword>
<evidence type="ECO:0000313" key="5">
    <source>
        <dbReference type="EMBL" id="MBM9469271.1"/>
    </source>
</evidence>
<dbReference type="PANTHER" id="PTHR33204:SF18">
    <property type="entry name" value="TRANSCRIPTIONAL REGULATORY PROTEIN"/>
    <property type="match status" value="1"/>
</dbReference>
<gene>
    <name evidence="5" type="ORF">JL106_18445</name>
</gene>
<dbReference type="SUPFAM" id="SSF46785">
    <property type="entry name" value="Winged helix' DNA-binding domain"/>
    <property type="match status" value="1"/>
</dbReference>
<evidence type="ECO:0000256" key="2">
    <source>
        <dbReference type="ARBA" id="ARBA00023125"/>
    </source>
</evidence>
<dbReference type="AlphaFoldDB" id="A0A939C0Y7"/>
<dbReference type="GO" id="GO:0003677">
    <property type="term" value="F:DNA binding"/>
    <property type="evidence" value="ECO:0007669"/>
    <property type="project" value="UniProtKB-KW"/>
</dbReference>
<dbReference type="PANTHER" id="PTHR33204">
    <property type="entry name" value="TRANSCRIPTIONAL REGULATOR, MARR FAMILY"/>
    <property type="match status" value="1"/>
</dbReference>
<dbReference type="InterPro" id="IPR036390">
    <property type="entry name" value="WH_DNA-bd_sf"/>
</dbReference>
<comment type="caution">
    <text evidence="5">The sequence shown here is derived from an EMBL/GenBank/DDBJ whole genome shotgun (WGS) entry which is preliminary data.</text>
</comment>
<proteinExistence type="predicted"/>
<dbReference type="Pfam" id="PF01638">
    <property type="entry name" value="HxlR"/>
    <property type="match status" value="1"/>
</dbReference>
<organism evidence="5 6">
    <name type="scientific">Nakamurella leprariae</name>
    <dbReference type="NCBI Taxonomy" id="2803911"/>
    <lineage>
        <taxon>Bacteria</taxon>
        <taxon>Bacillati</taxon>
        <taxon>Actinomycetota</taxon>
        <taxon>Actinomycetes</taxon>
        <taxon>Nakamurellales</taxon>
        <taxon>Nakamurellaceae</taxon>
        <taxon>Nakamurella</taxon>
    </lineage>
</organism>
<dbReference type="Gene3D" id="1.10.10.10">
    <property type="entry name" value="Winged helix-like DNA-binding domain superfamily/Winged helix DNA-binding domain"/>
    <property type="match status" value="1"/>
</dbReference>
<feature type="domain" description="HTH hxlR-type" evidence="4">
    <location>
        <begin position="12"/>
        <end position="110"/>
    </location>
</feature>
<accession>A0A939C0Y7</accession>
<keyword evidence="1" id="KW-0805">Transcription regulation</keyword>
<dbReference type="EMBL" id="JAERWK010000025">
    <property type="protein sequence ID" value="MBM9469271.1"/>
    <property type="molecule type" value="Genomic_DNA"/>
</dbReference>